<organism evidence="2 3">
    <name type="scientific">Streptomonospora algeriensis</name>
    <dbReference type="NCBI Taxonomy" id="995084"/>
    <lineage>
        <taxon>Bacteria</taxon>
        <taxon>Bacillati</taxon>
        <taxon>Actinomycetota</taxon>
        <taxon>Actinomycetes</taxon>
        <taxon>Streptosporangiales</taxon>
        <taxon>Nocardiopsidaceae</taxon>
        <taxon>Streptomonospora</taxon>
    </lineage>
</organism>
<dbReference type="EMBL" id="JBHTHR010000064">
    <property type="protein sequence ID" value="MFD0800538.1"/>
    <property type="molecule type" value="Genomic_DNA"/>
</dbReference>
<protein>
    <submittedName>
        <fullName evidence="2">Uncharacterized protein</fullName>
    </submittedName>
</protein>
<accession>A0ABW3BBH8</accession>
<name>A0ABW3BBH8_9ACTN</name>
<feature type="region of interest" description="Disordered" evidence="1">
    <location>
        <begin position="45"/>
        <end position="65"/>
    </location>
</feature>
<reference evidence="3" key="1">
    <citation type="journal article" date="2019" name="Int. J. Syst. Evol. Microbiol.">
        <title>The Global Catalogue of Microorganisms (GCM) 10K type strain sequencing project: providing services to taxonomists for standard genome sequencing and annotation.</title>
        <authorList>
            <consortium name="The Broad Institute Genomics Platform"/>
            <consortium name="The Broad Institute Genome Sequencing Center for Infectious Disease"/>
            <person name="Wu L."/>
            <person name="Ma J."/>
        </authorList>
    </citation>
    <scope>NUCLEOTIDE SEQUENCE [LARGE SCALE GENOMIC DNA]</scope>
    <source>
        <strain evidence="3">CCUG 63369</strain>
    </source>
</reference>
<sequence length="168" mass="17769">MPSITAGQSRLATIDRERLKNLLYGEPATEADRADLAEIALQTGHDIEDLTPATGEPGHDPRTGQLNPCAVYEPDVLAAEDALLADDEPDSDALWADGPLPGENLEDTVTRIGAARDIAAEQAAEIAADLVEVALEMPARARSLARCLRQRGILTPAPAGRTELAEVA</sequence>
<comment type="caution">
    <text evidence="2">The sequence shown here is derived from an EMBL/GenBank/DDBJ whole genome shotgun (WGS) entry which is preliminary data.</text>
</comment>
<gene>
    <name evidence="2" type="ORF">ACFQZU_04285</name>
</gene>
<dbReference type="Proteomes" id="UP001596956">
    <property type="component" value="Unassembled WGS sequence"/>
</dbReference>
<evidence type="ECO:0000313" key="2">
    <source>
        <dbReference type="EMBL" id="MFD0800538.1"/>
    </source>
</evidence>
<keyword evidence="3" id="KW-1185">Reference proteome</keyword>
<proteinExistence type="predicted"/>
<evidence type="ECO:0000313" key="3">
    <source>
        <dbReference type="Proteomes" id="UP001596956"/>
    </source>
</evidence>
<evidence type="ECO:0000256" key="1">
    <source>
        <dbReference type="SAM" id="MobiDB-lite"/>
    </source>
</evidence>